<dbReference type="SUPFAM" id="SSF48208">
    <property type="entry name" value="Six-hairpin glycosidases"/>
    <property type="match status" value="1"/>
</dbReference>
<comment type="caution">
    <text evidence="3">The sequence shown here is derived from an EMBL/GenBank/DDBJ whole genome shotgun (WGS) entry which is preliminary data.</text>
</comment>
<dbReference type="InterPro" id="IPR008928">
    <property type="entry name" value="6-hairpin_glycosidase_sf"/>
</dbReference>
<dbReference type="GO" id="GO:0005975">
    <property type="term" value="P:carbohydrate metabolic process"/>
    <property type="evidence" value="ECO:0007669"/>
    <property type="project" value="InterPro"/>
</dbReference>
<sequence>MFSSRSVLKENELYFVGDGTYVAAHGEAGLYRRDTRFLSRYEWRLDGERPQPLVQHARLPWWLHEVAGNANLGYTMHTGLTRDLQVTGADLRDRVRVTRYKDVARELKLWLSADFRDMFEVRAAVGDEGDWPTMAARGVTARAVEGGVEFAYTASDGLATRTVVQTTPPGRWDGEGLVWNLAETTDVEVRVFALKGDETPSDTDVNALVRDYEAWGDASFTLADPRDQGALQQSLLDLRSLVFRTPYGPFPAAGLPWFVAPFGRDSVIMALLVLPHRPDLSLGVARYLAAKQGKRHDPHTLEQPGKILHEERDGELTRTGKTPHRPYFGTVDATPLFAWLVGEIARVDAAAGRELRPNLEAALTWMETLGDPDGDGFLEYTPDRKQGGIGNQVWKDSGDSTFDQHGRDAEGHIAIVEVQGYAFAAYEAAADFYDREGEAALAARFREKARTLQHKFHEAFWWPERSTYVHGLNGDKTPLKVLVSNAAHALWTGIVPREHAADVTKTALSPELWSGWGIRTLGVNEPRFNPVSYHNGSVWPHDTAVAALGMARYGLLGEAKLVARALFDAARWAPDARLPELFAGFSREDGPPVPYPAACHPQGWDAVLPLALAHLLDGVEALSRAAD</sequence>
<proteinExistence type="predicted"/>
<feature type="domain" description="Mannosylglycerate hydrolase MGH1-like glycoside hydrolase" evidence="2">
    <location>
        <begin position="320"/>
        <end position="570"/>
    </location>
</feature>
<evidence type="ECO:0000313" key="3">
    <source>
        <dbReference type="EMBL" id="PYE51902.1"/>
    </source>
</evidence>
<name>A0A318S8F2_9DEIO</name>
<gene>
    <name evidence="3" type="ORF">DES52_114103</name>
</gene>
<reference evidence="3 4" key="1">
    <citation type="submission" date="2018-06" db="EMBL/GenBank/DDBJ databases">
        <title>Genomic Encyclopedia of Type Strains, Phase IV (KMG-IV): sequencing the most valuable type-strain genomes for metagenomic binning, comparative biology and taxonomic classification.</title>
        <authorList>
            <person name="Goeker M."/>
        </authorList>
    </citation>
    <scope>NUCLEOTIDE SEQUENCE [LARGE SCALE GENOMIC DNA]</scope>
    <source>
        <strain evidence="3 4">DSM 18048</strain>
    </source>
</reference>
<dbReference type="AlphaFoldDB" id="A0A318S8F2"/>
<feature type="domain" description="Putative glycogen debranching enzyme N-terminal" evidence="1">
    <location>
        <begin position="22"/>
        <end position="181"/>
    </location>
</feature>
<dbReference type="Pfam" id="PF22422">
    <property type="entry name" value="MGH1-like_GH"/>
    <property type="match status" value="1"/>
</dbReference>
<evidence type="ECO:0000259" key="1">
    <source>
        <dbReference type="Pfam" id="PF14742"/>
    </source>
</evidence>
<dbReference type="RefSeq" id="WP_110887927.1">
    <property type="nucleotide sequence ID" value="NZ_QJSX01000014.1"/>
</dbReference>
<dbReference type="Pfam" id="PF14742">
    <property type="entry name" value="GDE_N_bis"/>
    <property type="match status" value="1"/>
</dbReference>
<keyword evidence="4" id="KW-1185">Reference proteome</keyword>
<protein>
    <submittedName>
        <fullName evidence="3">Glycogen debranching enzyme</fullName>
    </submittedName>
</protein>
<evidence type="ECO:0000313" key="4">
    <source>
        <dbReference type="Proteomes" id="UP000248326"/>
    </source>
</evidence>
<dbReference type="InterPro" id="IPR012341">
    <property type="entry name" value="6hp_glycosidase-like_sf"/>
</dbReference>
<dbReference type="OrthoDB" id="9759959at2"/>
<dbReference type="Gene3D" id="1.50.10.10">
    <property type="match status" value="1"/>
</dbReference>
<dbReference type="Proteomes" id="UP000248326">
    <property type="component" value="Unassembled WGS sequence"/>
</dbReference>
<dbReference type="InterPro" id="IPR032856">
    <property type="entry name" value="GDE_N_bis"/>
</dbReference>
<dbReference type="InterPro" id="IPR054491">
    <property type="entry name" value="MGH1-like_GH"/>
</dbReference>
<dbReference type="EMBL" id="QJSX01000014">
    <property type="protein sequence ID" value="PYE51902.1"/>
    <property type="molecule type" value="Genomic_DNA"/>
</dbReference>
<organism evidence="3 4">
    <name type="scientific">Deinococcus yavapaiensis KR-236</name>
    <dbReference type="NCBI Taxonomy" id="694435"/>
    <lineage>
        <taxon>Bacteria</taxon>
        <taxon>Thermotogati</taxon>
        <taxon>Deinococcota</taxon>
        <taxon>Deinococci</taxon>
        <taxon>Deinococcales</taxon>
        <taxon>Deinococcaceae</taxon>
        <taxon>Deinococcus</taxon>
    </lineage>
</organism>
<accession>A0A318S8F2</accession>
<evidence type="ECO:0000259" key="2">
    <source>
        <dbReference type="Pfam" id="PF22422"/>
    </source>
</evidence>